<comment type="caution">
    <text evidence="7">Lacks conserved residue(s) required for the propagation of feature annotation.</text>
</comment>
<accession>A0A6I3SL53</accession>
<feature type="binding site" evidence="7">
    <location>
        <position position="509"/>
    </location>
    <ligand>
        <name>deamido-NAD(+)</name>
        <dbReference type="ChEBI" id="CHEBI:58437"/>
        <note>ligand shared between two neighboring subunits</note>
    </ligand>
</feature>
<dbReference type="InterPro" id="IPR003694">
    <property type="entry name" value="NAD_synthase"/>
</dbReference>
<dbReference type="UniPathway" id="UPA00253">
    <property type="reaction ID" value="UER00334"/>
</dbReference>
<dbReference type="FunFam" id="3.40.50.620:FF:000106">
    <property type="entry name" value="Glutamine-dependent NAD(+) synthetase"/>
    <property type="match status" value="1"/>
</dbReference>
<dbReference type="NCBIfam" id="TIGR00552">
    <property type="entry name" value="nadE"/>
    <property type="match status" value="1"/>
</dbReference>
<comment type="pathway">
    <text evidence="1 7 8">Cofactor biosynthesis; NAD(+) biosynthesis; NAD(+) from deamido-NAD(+) (L-Gln route): step 1/1.</text>
</comment>
<evidence type="ECO:0000256" key="3">
    <source>
        <dbReference type="ARBA" id="ARBA00022598"/>
    </source>
</evidence>
<dbReference type="GO" id="GO:0005737">
    <property type="term" value="C:cytoplasm"/>
    <property type="evidence" value="ECO:0007669"/>
    <property type="project" value="InterPro"/>
</dbReference>
<dbReference type="GO" id="GO:0004359">
    <property type="term" value="F:glutaminase activity"/>
    <property type="evidence" value="ECO:0007669"/>
    <property type="project" value="InterPro"/>
</dbReference>
<dbReference type="PANTHER" id="PTHR23090">
    <property type="entry name" value="NH 3 /GLUTAMINE-DEPENDENT NAD + SYNTHETASE"/>
    <property type="match status" value="1"/>
</dbReference>
<dbReference type="PANTHER" id="PTHR23090:SF9">
    <property type="entry name" value="GLUTAMINE-DEPENDENT NAD(+) SYNTHETASE"/>
    <property type="match status" value="1"/>
</dbReference>
<dbReference type="OrthoDB" id="9803818at2"/>
<evidence type="ECO:0000256" key="7">
    <source>
        <dbReference type="HAMAP-Rule" id="MF_02090"/>
    </source>
</evidence>
<sequence>MRIGLAQINPTVGDIQGNAAKIARCIGQAKRSKVDLLVFSELALIGYPPRDLLYHESFLSEAKEALYRLNQQCGDVAVLLGSVRVAEDRLYNTAFLLDGGEITWQDKTLLPNYDVFDESRYFWSSERCGPMRFRGCNLGVHVCEDSWNDKDASSSRRYERDPIEELARQGVDIFINLSASPYHLEKGAQRRSIMGTIARKYGKPFLYVNQVGGNDELVFDGRSFLLDDEGALVAEAKDFEEDFLAFELENMAVMSPQIRTEGMAALEKALQMSIADYFAKTGFRQAVIGLSGGIDSAVTAALAVQALGSRNVLGVAMPSIYSSRESVEDAKRLAENLQIEFRVLPITPIFEPFVGSLSEGKYIMDLAEENLQARIRGNLLMTISNRENRLILTTGNKSEMAVGYCTMYGDMAGGLAVISDVPKTMIYQLAEHLNRDREVIPSAIIEKPPSAELRPGQLDTDSLPPYEILDPILSGLVENNRSVDEVVAEGYDRSTVERVFRMVQRNEYKRRQAPPGIRVTTRAFGSGRRYPIAQRWNPI</sequence>
<dbReference type="InterPro" id="IPR022310">
    <property type="entry name" value="NAD/GMP_synthase"/>
</dbReference>
<dbReference type="AlphaFoldDB" id="A0A6I3SL53"/>
<feature type="active site" description="For glutaminase activity" evidence="7">
    <location>
        <position position="107"/>
    </location>
</feature>
<dbReference type="Pfam" id="PF02540">
    <property type="entry name" value="NAD_synthase"/>
    <property type="match status" value="1"/>
</dbReference>
<dbReference type="InterPro" id="IPR036526">
    <property type="entry name" value="C-N_Hydrolase_sf"/>
</dbReference>
<proteinExistence type="inferred from homology"/>
<evidence type="ECO:0000259" key="10">
    <source>
        <dbReference type="PROSITE" id="PS50263"/>
    </source>
</evidence>
<dbReference type="RefSeq" id="WP_155476769.1">
    <property type="nucleotide sequence ID" value="NZ_WNKU01000013.1"/>
</dbReference>
<comment type="similarity">
    <text evidence="9">Belongs to the NAD synthetase family.</text>
</comment>
<feature type="active site" description="Nucleophile; for glutaminase activity" evidence="7">
    <location>
        <position position="143"/>
    </location>
</feature>
<evidence type="ECO:0000256" key="8">
    <source>
        <dbReference type="PIRNR" id="PIRNR006630"/>
    </source>
</evidence>
<evidence type="ECO:0000313" key="12">
    <source>
        <dbReference type="Proteomes" id="UP000430670"/>
    </source>
</evidence>
<evidence type="ECO:0000256" key="9">
    <source>
        <dbReference type="RuleBase" id="RU003811"/>
    </source>
</evidence>
<evidence type="ECO:0000256" key="6">
    <source>
        <dbReference type="ARBA" id="ARBA00023027"/>
    </source>
</evidence>
<gene>
    <name evidence="7" type="primary">nadE</name>
    <name evidence="11" type="ORF">GJ688_11865</name>
</gene>
<dbReference type="Gene3D" id="3.60.110.10">
    <property type="entry name" value="Carbon-nitrogen hydrolase"/>
    <property type="match status" value="1"/>
</dbReference>
<dbReference type="HAMAP" id="MF_02090">
    <property type="entry name" value="NadE_glutamine_dep"/>
    <property type="match status" value="1"/>
</dbReference>
<evidence type="ECO:0000256" key="2">
    <source>
        <dbReference type="ARBA" id="ARBA00007145"/>
    </source>
</evidence>
<keyword evidence="4 7" id="KW-0547">Nucleotide-binding</keyword>
<reference evidence="11 12" key="1">
    <citation type="submission" date="2019-11" db="EMBL/GenBank/DDBJ databases">
        <title>Whole-genome sequence of a the green, strictly anaerobic photosynthetic bacterium Heliobacillus mobilis DSM 6151.</title>
        <authorList>
            <person name="Kyndt J.A."/>
            <person name="Meyer T.E."/>
        </authorList>
    </citation>
    <scope>NUCLEOTIDE SEQUENCE [LARGE SCALE GENOMIC DNA]</scope>
    <source>
        <strain evidence="11 12">DSM 6151</strain>
    </source>
</reference>
<dbReference type="GO" id="GO:0008795">
    <property type="term" value="F:NAD+ synthase activity"/>
    <property type="evidence" value="ECO:0007669"/>
    <property type="project" value="UniProtKB-UniRule"/>
</dbReference>
<dbReference type="InterPro" id="IPR014445">
    <property type="entry name" value="Gln-dep_NAD_synthase"/>
</dbReference>
<dbReference type="SUPFAM" id="SSF56317">
    <property type="entry name" value="Carbon-nitrogen hydrolase"/>
    <property type="match status" value="1"/>
</dbReference>
<keyword evidence="3 7" id="KW-0436">Ligase</keyword>
<feature type="domain" description="CN hydrolase" evidence="10">
    <location>
        <begin position="1"/>
        <end position="250"/>
    </location>
</feature>
<dbReference type="EMBL" id="WNKU01000013">
    <property type="protein sequence ID" value="MTV49671.1"/>
    <property type="molecule type" value="Genomic_DNA"/>
</dbReference>
<keyword evidence="6 7" id="KW-0520">NAD</keyword>
<evidence type="ECO:0000256" key="1">
    <source>
        <dbReference type="ARBA" id="ARBA00005188"/>
    </source>
</evidence>
<dbReference type="CDD" id="cd07570">
    <property type="entry name" value="GAT_Gln-NAD-synth"/>
    <property type="match status" value="1"/>
</dbReference>
<organism evidence="11 12">
    <name type="scientific">Heliobacterium mobile</name>
    <name type="common">Heliobacillus mobilis</name>
    <dbReference type="NCBI Taxonomy" id="28064"/>
    <lineage>
        <taxon>Bacteria</taxon>
        <taxon>Bacillati</taxon>
        <taxon>Bacillota</taxon>
        <taxon>Clostridia</taxon>
        <taxon>Eubacteriales</taxon>
        <taxon>Heliobacteriaceae</taxon>
        <taxon>Heliobacterium</taxon>
    </lineage>
</organism>
<feature type="binding site" evidence="7">
    <location>
        <position position="113"/>
    </location>
    <ligand>
        <name>L-glutamine</name>
        <dbReference type="ChEBI" id="CHEBI:58359"/>
    </ligand>
</feature>
<comment type="similarity">
    <text evidence="2 7 8">In the C-terminal section; belongs to the NAD synthetase family.</text>
</comment>
<comment type="catalytic activity">
    <reaction evidence="7 8">
        <text>deamido-NAD(+) + L-glutamine + ATP + H2O = L-glutamate + AMP + diphosphate + NAD(+) + H(+)</text>
        <dbReference type="Rhea" id="RHEA:24384"/>
        <dbReference type="ChEBI" id="CHEBI:15377"/>
        <dbReference type="ChEBI" id="CHEBI:15378"/>
        <dbReference type="ChEBI" id="CHEBI:29985"/>
        <dbReference type="ChEBI" id="CHEBI:30616"/>
        <dbReference type="ChEBI" id="CHEBI:33019"/>
        <dbReference type="ChEBI" id="CHEBI:57540"/>
        <dbReference type="ChEBI" id="CHEBI:58359"/>
        <dbReference type="ChEBI" id="CHEBI:58437"/>
        <dbReference type="ChEBI" id="CHEBI:456215"/>
        <dbReference type="EC" id="6.3.5.1"/>
    </reaction>
</comment>
<dbReference type="Proteomes" id="UP000430670">
    <property type="component" value="Unassembled WGS sequence"/>
</dbReference>
<evidence type="ECO:0000256" key="5">
    <source>
        <dbReference type="ARBA" id="ARBA00022840"/>
    </source>
</evidence>
<feature type="binding site" evidence="7">
    <location>
        <position position="186"/>
    </location>
    <ligand>
        <name>L-glutamine</name>
        <dbReference type="ChEBI" id="CHEBI:58359"/>
    </ligand>
</feature>
<name>A0A6I3SL53_HELMO</name>
<dbReference type="GO" id="GO:0009435">
    <property type="term" value="P:NAD+ biosynthetic process"/>
    <property type="evidence" value="ECO:0007669"/>
    <property type="project" value="UniProtKB-UniRule"/>
</dbReference>
<dbReference type="Gene3D" id="3.40.50.620">
    <property type="entry name" value="HUPs"/>
    <property type="match status" value="1"/>
</dbReference>
<evidence type="ECO:0000313" key="11">
    <source>
        <dbReference type="EMBL" id="MTV49671.1"/>
    </source>
</evidence>
<dbReference type="NCBIfam" id="NF010588">
    <property type="entry name" value="PRK13981.1"/>
    <property type="match status" value="1"/>
</dbReference>
<dbReference type="InterPro" id="IPR003010">
    <property type="entry name" value="C-N_Hydrolase"/>
</dbReference>
<dbReference type="CDD" id="cd00553">
    <property type="entry name" value="NAD_synthase"/>
    <property type="match status" value="1"/>
</dbReference>
<dbReference type="PROSITE" id="PS50263">
    <property type="entry name" value="CN_HYDROLASE"/>
    <property type="match status" value="1"/>
</dbReference>
<dbReference type="SUPFAM" id="SSF52402">
    <property type="entry name" value="Adenine nucleotide alpha hydrolases-like"/>
    <property type="match status" value="1"/>
</dbReference>
<evidence type="ECO:0000256" key="4">
    <source>
        <dbReference type="ARBA" id="ARBA00022741"/>
    </source>
</evidence>
<dbReference type="PIRSF" id="PIRSF006630">
    <property type="entry name" value="NADS_GAT"/>
    <property type="match status" value="1"/>
</dbReference>
<dbReference type="GO" id="GO:0005524">
    <property type="term" value="F:ATP binding"/>
    <property type="evidence" value="ECO:0007669"/>
    <property type="project" value="UniProtKB-UniRule"/>
</dbReference>
<feature type="binding site" evidence="7">
    <location>
        <position position="370"/>
    </location>
    <ligand>
        <name>deamido-NAD(+)</name>
        <dbReference type="ChEBI" id="CHEBI:58437"/>
        <note>ligand shared between two neighboring subunits</note>
    </ligand>
</feature>
<dbReference type="EC" id="6.3.5.1" evidence="7 8"/>
<keyword evidence="12" id="KW-1185">Reference proteome</keyword>
<comment type="function">
    <text evidence="7">Catalyzes the ATP-dependent amidation of deamido-NAD to form NAD. Uses L-glutamine as a nitrogen source.</text>
</comment>
<feature type="active site" description="Proton acceptor; for glutaminase activity" evidence="7">
    <location>
        <position position="41"/>
    </location>
</feature>
<dbReference type="InterPro" id="IPR014729">
    <property type="entry name" value="Rossmann-like_a/b/a_fold"/>
</dbReference>
<dbReference type="Pfam" id="PF00795">
    <property type="entry name" value="CN_hydrolase"/>
    <property type="match status" value="1"/>
</dbReference>
<feature type="binding site" evidence="7">
    <location>
        <position position="180"/>
    </location>
    <ligand>
        <name>L-glutamine</name>
        <dbReference type="ChEBI" id="CHEBI:58359"/>
    </ligand>
</feature>
<feature type="binding site" evidence="7">
    <location>
        <begin position="289"/>
        <end position="296"/>
    </location>
    <ligand>
        <name>ATP</name>
        <dbReference type="ChEBI" id="CHEBI:30616"/>
    </ligand>
</feature>
<feature type="binding site" evidence="7">
    <location>
        <position position="399"/>
    </location>
    <ligand>
        <name>deamido-NAD(+)</name>
        <dbReference type="ChEBI" id="CHEBI:58437"/>
        <note>ligand shared between two neighboring subunits</note>
    </ligand>
</feature>
<feature type="binding site" evidence="7">
    <location>
        <position position="394"/>
    </location>
    <ligand>
        <name>ATP</name>
        <dbReference type="ChEBI" id="CHEBI:30616"/>
    </ligand>
</feature>
<keyword evidence="5 7" id="KW-0067">ATP-binding</keyword>
<protein>
    <recommendedName>
        <fullName evidence="7 8">Glutamine-dependent NAD(+) synthetase</fullName>
        <ecNumber evidence="7 8">6.3.5.1</ecNumber>
    </recommendedName>
    <alternativeName>
        <fullName evidence="7 8">NAD(+) synthase [glutamine-hydrolyzing]</fullName>
    </alternativeName>
</protein>
<dbReference type="GO" id="GO:0003952">
    <property type="term" value="F:NAD+ synthase (glutamine-hydrolyzing) activity"/>
    <property type="evidence" value="ECO:0007669"/>
    <property type="project" value="UniProtKB-UniRule"/>
</dbReference>
<comment type="caution">
    <text evidence="11">The sequence shown here is derived from an EMBL/GenBank/DDBJ whole genome shotgun (WGS) entry which is preliminary data.</text>
</comment>